<dbReference type="SFLD" id="SFLDF00295">
    <property type="entry name" value="threonylcarbamoyladenosine_tRN"/>
    <property type="match status" value="1"/>
</dbReference>
<comment type="similarity">
    <text evidence="14">Belongs to the methylthiotransferase family. MtaB subfamily.</text>
</comment>
<dbReference type="EC" id="2.8.4.5" evidence="3"/>
<dbReference type="PROSITE" id="PS50926">
    <property type="entry name" value="TRAM"/>
    <property type="match status" value="1"/>
</dbReference>
<dbReference type="SFLD" id="SFLDG01082">
    <property type="entry name" value="B12-binding_domain_containing"/>
    <property type="match status" value="1"/>
</dbReference>
<keyword evidence="10" id="KW-0408">Iron</keyword>
<dbReference type="SFLD" id="SFLDG01061">
    <property type="entry name" value="methylthiotransferase"/>
    <property type="match status" value="1"/>
</dbReference>
<evidence type="ECO:0000256" key="4">
    <source>
        <dbReference type="ARBA" id="ARBA00022485"/>
    </source>
</evidence>
<dbReference type="RefSeq" id="WP_073270700.1">
    <property type="nucleotide sequence ID" value="NZ_FQTU01000009.1"/>
</dbReference>
<keyword evidence="8" id="KW-0819">tRNA processing</keyword>
<evidence type="ECO:0000259" key="16">
    <source>
        <dbReference type="PROSITE" id="PS50926"/>
    </source>
</evidence>
<dbReference type="InterPro" id="IPR006638">
    <property type="entry name" value="Elp3/MiaA/NifB-like_rSAM"/>
</dbReference>
<evidence type="ECO:0000256" key="13">
    <source>
        <dbReference type="ARBA" id="ARBA00051661"/>
    </source>
</evidence>
<dbReference type="Gene3D" id="3.40.50.12160">
    <property type="entry name" value="Methylthiotransferase, N-terminal domain"/>
    <property type="match status" value="1"/>
</dbReference>
<evidence type="ECO:0000313" key="20">
    <source>
        <dbReference type="Proteomes" id="UP000184251"/>
    </source>
</evidence>
<dbReference type="InterPro" id="IPR013848">
    <property type="entry name" value="Methylthiotransferase_N"/>
</dbReference>
<dbReference type="InterPro" id="IPR006467">
    <property type="entry name" value="MiaB-like_bact"/>
</dbReference>
<dbReference type="PANTHER" id="PTHR11918">
    <property type="entry name" value="RADICAL SAM PROTEINS"/>
    <property type="match status" value="1"/>
</dbReference>
<dbReference type="InterPro" id="IPR058240">
    <property type="entry name" value="rSAM_sf"/>
</dbReference>
<feature type="domain" description="MTTase N-terminal" evidence="17">
    <location>
        <begin position="2"/>
        <end position="114"/>
    </location>
</feature>
<keyword evidence="6 19" id="KW-0808">Transferase</keyword>
<evidence type="ECO:0000256" key="8">
    <source>
        <dbReference type="ARBA" id="ARBA00022694"/>
    </source>
</evidence>
<sequence length="434" mass="49367">MKTAAIHTLGCKVNTYDSEAIMELLEKEDYKIVDFKDKADVYVINTCTVTNLGDRKSRQMIRKAKRNNPDSFIVVCGCYAQTASEQLEVMPEVDLIIGNDDRNKIIEYIESAKEKGQKINAVKNIMALKEYEELKIDEISGRERGFIKIQEGCDQFCAYCIIPYARGPVRSRKPENIIDEAKRMVSKGNKELVLTGINISKYGKDLEKTSLLELLTQLNSISGLKRMRISSLEPNLLTKEFVEATSKLEKICPHFHISMQSGAAKTLKDMKRKYTKEDFFDVVNSIRKYFPDASITTDVMVGFPGETEEDFQETVEYVKKVAFSALHVFKYSKREGTPAAKYENQIPERIKEERSRILIKAGEEMKTHYERSFIGSTMSVLFEQEADESASYQGHTNNYLTVKVKSDFDLKSKILDVKITGAQNGFLTGELANI</sequence>
<comment type="cofactor">
    <cofactor evidence="1">
        <name>[4Fe-4S] cluster</name>
        <dbReference type="ChEBI" id="CHEBI:49883"/>
    </cofactor>
</comment>
<evidence type="ECO:0000259" key="18">
    <source>
        <dbReference type="PROSITE" id="PS51918"/>
    </source>
</evidence>
<gene>
    <name evidence="19" type="ORF">SAMN02746064_01503</name>
</gene>
<dbReference type="STRING" id="1120975.SAMN02746064_01503"/>
<protein>
    <recommendedName>
        <fullName evidence="15">Threonylcarbamoyladenosine tRNA methylthiotransferase MtaB</fullName>
        <ecNumber evidence="3">2.8.4.5</ecNumber>
    </recommendedName>
    <alternativeName>
        <fullName evidence="12">tRNA-t(6)A37 methylthiotransferase</fullName>
    </alternativeName>
</protein>
<dbReference type="PROSITE" id="PS01278">
    <property type="entry name" value="MTTASE_RADICAL"/>
    <property type="match status" value="1"/>
</dbReference>
<evidence type="ECO:0000313" key="19">
    <source>
        <dbReference type="EMBL" id="SHE92207.1"/>
    </source>
</evidence>
<comment type="catalytic activity">
    <reaction evidence="13">
        <text>N(6)-L-threonylcarbamoyladenosine(37) in tRNA + (sulfur carrier)-SH + AH2 + 2 S-adenosyl-L-methionine = 2-methylsulfanyl-N(6)-L-threonylcarbamoyladenosine(37) in tRNA + (sulfur carrier)-H + 5'-deoxyadenosine + L-methionine + A + S-adenosyl-L-homocysteine + 2 H(+)</text>
        <dbReference type="Rhea" id="RHEA:37075"/>
        <dbReference type="Rhea" id="RHEA-COMP:10163"/>
        <dbReference type="Rhea" id="RHEA-COMP:11092"/>
        <dbReference type="Rhea" id="RHEA-COMP:14737"/>
        <dbReference type="Rhea" id="RHEA-COMP:14739"/>
        <dbReference type="ChEBI" id="CHEBI:13193"/>
        <dbReference type="ChEBI" id="CHEBI:15378"/>
        <dbReference type="ChEBI" id="CHEBI:17319"/>
        <dbReference type="ChEBI" id="CHEBI:17499"/>
        <dbReference type="ChEBI" id="CHEBI:29917"/>
        <dbReference type="ChEBI" id="CHEBI:57844"/>
        <dbReference type="ChEBI" id="CHEBI:57856"/>
        <dbReference type="ChEBI" id="CHEBI:59789"/>
        <dbReference type="ChEBI" id="CHEBI:64428"/>
        <dbReference type="ChEBI" id="CHEBI:74418"/>
        <dbReference type="ChEBI" id="CHEBI:74420"/>
        <dbReference type="EC" id="2.8.4.5"/>
    </reaction>
</comment>
<evidence type="ECO:0000256" key="11">
    <source>
        <dbReference type="ARBA" id="ARBA00023014"/>
    </source>
</evidence>
<dbReference type="GO" id="GO:0051539">
    <property type="term" value="F:4 iron, 4 sulfur cluster binding"/>
    <property type="evidence" value="ECO:0007669"/>
    <property type="project" value="UniProtKB-KW"/>
</dbReference>
<evidence type="ECO:0000256" key="5">
    <source>
        <dbReference type="ARBA" id="ARBA00022490"/>
    </source>
</evidence>
<keyword evidence="11" id="KW-0411">Iron-sulfur</keyword>
<proteinExistence type="inferred from homology"/>
<dbReference type="Gene3D" id="3.80.30.20">
    <property type="entry name" value="tm_1862 like domain"/>
    <property type="match status" value="1"/>
</dbReference>
<name>A0A1M4XF15_9FIRM</name>
<dbReference type="NCBIfam" id="TIGR01579">
    <property type="entry name" value="MiaB-like-C"/>
    <property type="match status" value="1"/>
</dbReference>
<keyword evidence="5" id="KW-0963">Cytoplasm</keyword>
<evidence type="ECO:0000256" key="3">
    <source>
        <dbReference type="ARBA" id="ARBA00013273"/>
    </source>
</evidence>
<evidence type="ECO:0000256" key="12">
    <source>
        <dbReference type="ARBA" id="ARBA00031213"/>
    </source>
</evidence>
<dbReference type="Pfam" id="PF04055">
    <property type="entry name" value="Radical_SAM"/>
    <property type="match status" value="1"/>
</dbReference>
<dbReference type="AlphaFoldDB" id="A0A1M4XF15"/>
<dbReference type="GO" id="GO:0046872">
    <property type="term" value="F:metal ion binding"/>
    <property type="evidence" value="ECO:0007669"/>
    <property type="project" value="UniProtKB-KW"/>
</dbReference>
<dbReference type="Pfam" id="PF01938">
    <property type="entry name" value="TRAM"/>
    <property type="match status" value="1"/>
</dbReference>
<dbReference type="PROSITE" id="PS51918">
    <property type="entry name" value="RADICAL_SAM"/>
    <property type="match status" value="1"/>
</dbReference>
<evidence type="ECO:0000256" key="14">
    <source>
        <dbReference type="ARBA" id="ARBA00061574"/>
    </source>
</evidence>
<dbReference type="InterPro" id="IPR002792">
    <property type="entry name" value="TRAM_dom"/>
</dbReference>
<reference evidence="19 20" key="1">
    <citation type="submission" date="2016-11" db="EMBL/GenBank/DDBJ databases">
        <authorList>
            <person name="Jaros S."/>
            <person name="Januszkiewicz K."/>
            <person name="Wedrychowicz H."/>
        </authorList>
    </citation>
    <scope>NUCLEOTIDE SEQUENCE [LARGE SCALE GENOMIC DNA]</scope>
    <source>
        <strain evidence="19 20">DSM 14828</strain>
    </source>
</reference>
<feature type="domain" description="Radical SAM core" evidence="18">
    <location>
        <begin position="139"/>
        <end position="370"/>
    </location>
</feature>
<dbReference type="Proteomes" id="UP000184251">
    <property type="component" value="Unassembled WGS sequence"/>
</dbReference>
<evidence type="ECO:0000256" key="2">
    <source>
        <dbReference type="ARBA" id="ARBA00002399"/>
    </source>
</evidence>
<dbReference type="InterPro" id="IPR020612">
    <property type="entry name" value="Methylthiotransferase_CS"/>
</dbReference>
<evidence type="ECO:0000256" key="15">
    <source>
        <dbReference type="ARBA" id="ARBA00069898"/>
    </source>
</evidence>
<dbReference type="InterPro" id="IPR007197">
    <property type="entry name" value="rSAM"/>
</dbReference>
<dbReference type="InterPro" id="IPR038135">
    <property type="entry name" value="Methylthiotransferase_N_sf"/>
</dbReference>
<comment type="function">
    <text evidence="2">Catalyzes the methylthiolation of N6-threonylcarbamoyladenosine (t(6)A), leading to the formation of 2-methylthio-N6-threonylcarbamoyladenosine (ms(2)t(6)A) at position 37 in tRNAs that read codons beginning with adenine.</text>
</comment>
<evidence type="ECO:0000256" key="6">
    <source>
        <dbReference type="ARBA" id="ARBA00022679"/>
    </source>
</evidence>
<evidence type="ECO:0000259" key="17">
    <source>
        <dbReference type="PROSITE" id="PS51449"/>
    </source>
</evidence>
<dbReference type="CDD" id="cd01335">
    <property type="entry name" value="Radical_SAM"/>
    <property type="match status" value="1"/>
</dbReference>
<dbReference type="FunFam" id="3.40.50.12160:FF:000004">
    <property type="entry name" value="Threonylcarbamoyladenosine tRNA methylthiotransferase MtaB"/>
    <property type="match status" value="1"/>
</dbReference>
<evidence type="ECO:0000256" key="1">
    <source>
        <dbReference type="ARBA" id="ARBA00001966"/>
    </source>
</evidence>
<dbReference type="NCBIfam" id="TIGR00089">
    <property type="entry name" value="MiaB/RimO family radical SAM methylthiotransferase"/>
    <property type="match status" value="1"/>
</dbReference>
<keyword evidence="4" id="KW-0004">4Fe-4S</keyword>
<dbReference type="OrthoDB" id="9805215at2"/>
<dbReference type="FunFam" id="3.80.30.20:FF:000001">
    <property type="entry name" value="tRNA-2-methylthio-N(6)-dimethylallyladenosine synthase 2"/>
    <property type="match status" value="1"/>
</dbReference>
<dbReference type="InterPro" id="IPR023404">
    <property type="entry name" value="rSAM_horseshoe"/>
</dbReference>
<dbReference type="PANTHER" id="PTHR11918:SF45">
    <property type="entry name" value="THREONYLCARBAMOYLADENOSINE TRNA METHYLTHIOTRANSFERASE"/>
    <property type="match status" value="1"/>
</dbReference>
<evidence type="ECO:0000256" key="10">
    <source>
        <dbReference type="ARBA" id="ARBA00023004"/>
    </source>
</evidence>
<dbReference type="InterPro" id="IPR005839">
    <property type="entry name" value="Methylthiotransferase"/>
</dbReference>
<dbReference type="SUPFAM" id="SSF102114">
    <property type="entry name" value="Radical SAM enzymes"/>
    <property type="match status" value="1"/>
</dbReference>
<evidence type="ECO:0000256" key="9">
    <source>
        <dbReference type="ARBA" id="ARBA00022723"/>
    </source>
</evidence>
<dbReference type="EMBL" id="FQTU01000009">
    <property type="protein sequence ID" value="SHE92207.1"/>
    <property type="molecule type" value="Genomic_DNA"/>
</dbReference>
<accession>A0A1M4XF15</accession>
<dbReference type="GO" id="GO:0035598">
    <property type="term" value="F:tRNA (N(6)-L-threonylcarbamoyladenosine(37)-C(2))-methylthiotransferase activity"/>
    <property type="evidence" value="ECO:0007669"/>
    <property type="project" value="UniProtKB-EC"/>
</dbReference>
<dbReference type="SMART" id="SM00729">
    <property type="entry name" value="Elp3"/>
    <property type="match status" value="1"/>
</dbReference>
<evidence type="ECO:0000256" key="7">
    <source>
        <dbReference type="ARBA" id="ARBA00022691"/>
    </source>
</evidence>
<dbReference type="Pfam" id="PF00919">
    <property type="entry name" value="UPF0004"/>
    <property type="match status" value="1"/>
</dbReference>
<feature type="domain" description="TRAM" evidence="16">
    <location>
        <begin position="371"/>
        <end position="433"/>
    </location>
</feature>
<organism evidence="19 20">
    <name type="scientific">Alkalibacter saccharofermentans DSM 14828</name>
    <dbReference type="NCBI Taxonomy" id="1120975"/>
    <lineage>
        <taxon>Bacteria</taxon>
        <taxon>Bacillati</taxon>
        <taxon>Bacillota</taxon>
        <taxon>Clostridia</taxon>
        <taxon>Eubacteriales</taxon>
        <taxon>Eubacteriaceae</taxon>
        <taxon>Alkalibacter</taxon>
    </lineage>
</organism>
<keyword evidence="20" id="KW-1185">Reference proteome</keyword>
<dbReference type="PROSITE" id="PS51449">
    <property type="entry name" value="MTTASE_N"/>
    <property type="match status" value="1"/>
</dbReference>
<dbReference type="InterPro" id="IPR034557">
    <property type="entry name" value="ThrcA_tRNA_MEthiotransferase"/>
</dbReference>
<keyword evidence="9" id="KW-0479">Metal-binding</keyword>
<dbReference type="SFLD" id="SFLDS00029">
    <property type="entry name" value="Radical_SAM"/>
    <property type="match status" value="1"/>
</dbReference>
<keyword evidence="7" id="KW-0949">S-adenosyl-L-methionine</keyword>